<accession>E8LQ80</accession>
<dbReference type="InterPro" id="IPR003111">
    <property type="entry name" value="Lon_prtase_N"/>
</dbReference>
<dbReference type="EMBL" id="AEVS01000015">
    <property type="protein sequence ID" value="EGA67142.1"/>
    <property type="molecule type" value="Genomic_DNA"/>
</dbReference>
<dbReference type="SUPFAM" id="SSF88697">
    <property type="entry name" value="PUA domain-like"/>
    <property type="match status" value="1"/>
</dbReference>
<dbReference type="PANTHER" id="PTHR46732">
    <property type="entry name" value="ATP-DEPENDENT PROTEASE LA (LON) DOMAIN PROTEIN"/>
    <property type="match status" value="1"/>
</dbReference>
<proteinExistence type="predicted"/>
<feature type="domain" description="Lon N-terminal" evidence="1">
    <location>
        <begin position="3"/>
        <end position="185"/>
    </location>
</feature>
<evidence type="ECO:0000313" key="2">
    <source>
        <dbReference type="EMBL" id="EGA67142.1"/>
    </source>
</evidence>
<dbReference type="OrthoDB" id="8558970at2"/>
<keyword evidence="3" id="KW-1185">Reference proteome</keyword>
<protein>
    <recommendedName>
        <fullName evidence="1">Lon N-terminal domain-containing protein</fullName>
    </recommendedName>
</protein>
<dbReference type="PANTHER" id="PTHR46732:SF8">
    <property type="entry name" value="ATP-DEPENDENT PROTEASE LA (LON) DOMAIN PROTEIN"/>
    <property type="match status" value="1"/>
</dbReference>
<dbReference type="RefSeq" id="WP_006877988.1">
    <property type="nucleotide sequence ID" value="NZ_AEVS01000015.1"/>
</dbReference>
<dbReference type="InterPro" id="IPR046336">
    <property type="entry name" value="Lon_prtase_N_sf"/>
</dbReference>
<dbReference type="eggNOG" id="COG2802">
    <property type="taxonomic scope" value="Bacteria"/>
</dbReference>
<gene>
    <name evidence="2" type="ORF">VIBR0546_05603</name>
</gene>
<dbReference type="InterPro" id="IPR015947">
    <property type="entry name" value="PUA-like_sf"/>
</dbReference>
<reference evidence="2 3" key="1">
    <citation type="journal article" date="2012" name="Int. J. Syst. Evol. Microbiol.">
        <title>Vibrio caribbeanicus sp. nov., isolated from the marine sponge Scleritoderma cyanea.</title>
        <authorList>
            <person name="Hoffmann M."/>
            <person name="Monday S.R."/>
            <person name="Allard M.W."/>
            <person name="Strain E.A."/>
            <person name="Whittaker P."/>
            <person name="Naum M."/>
            <person name="McCarthy P.J."/>
            <person name="Lopez J.V."/>
            <person name="Fischer M."/>
            <person name="Brown E.W."/>
        </authorList>
    </citation>
    <scope>NUCLEOTIDE SEQUENCE [LARGE SCALE GENOMIC DNA]</scope>
    <source>
        <strain evidence="2 3">LMG 20546</strain>
    </source>
</reference>
<dbReference type="AlphaFoldDB" id="E8LQ80"/>
<dbReference type="Proteomes" id="UP000004371">
    <property type="component" value="Unassembled WGS sequence"/>
</dbReference>
<dbReference type="STRING" id="945543.VIBR0546_05603"/>
<dbReference type="Gene3D" id="2.30.130.40">
    <property type="entry name" value="LON domain-like"/>
    <property type="match status" value="1"/>
</dbReference>
<dbReference type="SMART" id="SM00464">
    <property type="entry name" value="LON"/>
    <property type="match status" value="1"/>
</dbReference>
<dbReference type="Pfam" id="PF02190">
    <property type="entry name" value="LON_substr_bdg"/>
    <property type="match status" value="1"/>
</dbReference>
<sequence>MAEIMLFPLSSIVLPEGKMRLRIFESRYKRLVSQAMKADGTFGICMYEQPSQAGLDELSKIGTLAKVVDFESLDDGLLGITVAGVKKFEIERVRVEYDGLRYAKVNWLPNWQVSQVDEATESVARHLARVYQRFPEVGDLYEQKFLDDQSWVSQRWLEILPLSKLQFDSLAAQSDCSEAVTFLNQALFNSTPE</sequence>
<evidence type="ECO:0000313" key="3">
    <source>
        <dbReference type="Proteomes" id="UP000004371"/>
    </source>
</evidence>
<organism evidence="2 3">
    <name type="scientific">Vibrio brasiliensis LMG 20546</name>
    <dbReference type="NCBI Taxonomy" id="945543"/>
    <lineage>
        <taxon>Bacteria</taxon>
        <taxon>Pseudomonadati</taxon>
        <taxon>Pseudomonadota</taxon>
        <taxon>Gammaproteobacteria</taxon>
        <taxon>Vibrionales</taxon>
        <taxon>Vibrionaceae</taxon>
        <taxon>Vibrio</taxon>
        <taxon>Vibrio oreintalis group</taxon>
    </lineage>
</organism>
<evidence type="ECO:0000259" key="1">
    <source>
        <dbReference type="SMART" id="SM00464"/>
    </source>
</evidence>
<comment type="caution">
    <text evidence="2">The sequence shown here is derived from an EMBL/GenBank/DDBJ whole genome shotgun (WGS) entry which is preliminary data.</text>
</comment>
<name>E8LQ80_9VIBR</name>